<dbReference type="PANTHER" id="PTHR45569">
    <property type="entry name" value="SENSOR PROTEIN KDPD"/>
    <property type="match status" value="1"/>
</dbReference>
<dbReference type="InterPro" id="IPR005467">
    <property type="entry name" value="His_kinase_dom"/>
</dbReference>
<evidence type="ECO:0000313" key="5">
    <source>
        <dbReference type="Proteomes" id="UP001165393"/>
    </source>
</evidence>
<dbReference type="PROSITE" id="PS50109">
    <property type="entry name" value="HIS_KIN"/>
    <property type="match status" value="1"/>
</dbReference>
<dbReference type="InterPro" id="IPR036890">
    <property type="entry name" value="HATPase_C_sf"/>
</dbReference>
<organism evidence="4 5">
    <name type="scientific">Echinimonas agarilytica</name>
    <dbReference type="NCBI Taxonomy" id="1215918"/>
    <lineage>
        <taxon>Bacteria</taxon>
        <taxon>Pseudomonadati</taxon>
        <taxon>Pseudomonadota</taxon>
        <taxon>Gammaproteobacteria</taxon>
        <taxon>Alteromonadales</taxon>
        <taxon>Echinimonadaceae</taxon>
        <taxon>Echinimonas</taxon>
    </lineage>
</organism>
<evidence type="ECO:0000259" key="3">
    <source>
        <dbReference type="PROSITE" id="PS50109"/>
    </source>
</evidence>
<reference evidence="4 5" key="1">
    <citation type="journal article" date="2013" name="Antonie Van Leeuwenhoek">
        <title>Echinimonas agarilytica gen. nov., sp. nov., a new gammaproteobacterium isolated from the sea urchin Strongylocentrotus intermedius.</title>
        <authorList>
            <person name="Nedashkovskaya O.I."/>
            <person name="Stenkova A.M."/>
            <person name="Zhukova N.V."/>
            <person name="Van Trappen S."/>
            <person name="Lee J.S."/>
            <person name="Kim S.B."/>
        </authorList>
    </citation>
    <scope>NUCLEOTIDE SEQUENCE [LARGE SCALE GENOMIC DNA]</scope>
    <source>
        <strain evidence="4 5">KMM 6351</strain>
    </source>
</reference>
<feature type="domain" description="Histidine kinase" evidence="3">
    <location>
        <begin position="16"/>
        <end position="231"/>
    </location>
</feature>
<dbReference type="Pfam" id="PF02518">
    <property type="entry name" value="HATPase_c"/>
    <property type="match status" value="1"/>
</dbReference>
<dbReference type="PANTHER" id="PTHR45569:SF1">
    <property type="entry name" value="SENSOR PROTEIN KDPD"/>
    <property type="match status" value="1"/>
</dbReference>
<evidence type="ECO:0000256" key="2">
    <source>
        <dbReference type="ARBA" id="ARBA00012438"/>
    </source>
</evidence>
<dbReference type="InterPro" id="IPR004358">
    <property type="entry name" value="Sig_transdc_His_kin-like_C"/>
</dbReference>
<dbReference type="Proteomes" id="UP001165393">
    <property type="component" value="Unassembled WGS sequence"/>
</dbReference>
<dbReference type="Gene3D" id="3.30.565.10">
    <property type="entry name" value="Histidine kinase-like ATPase, C-terminal domain"/>
    <property type="match status" value="1"/>
</dbReference>
<name>A0AA41W6G7_9GAMM</name>
<dbReference type="InterPro" id="IPR052023">
    <property type="entry name" value="Histidine_kinase_KdpD"/>
</dbReference>
<dbReference type="InterPro" id="IPR003594">
    <property type="entry name" value="HATPase_dom"/>
</dbReference>
<dbReference type="AlphaFoldDB" id="A0AA41W6G7"/>
<evidence type="ECO:0000313" key="4">
    <source>
        <dbReference type="EMBL" id="MCM2679774.1"/>
    </source>
</evidence>
<dbReference type="EMBL" id="JAMQGP010000003">
    <property type="protein sequence ID" value="MCM2679774.1"/>
    <property type="molecule type" value="Genomic_DNA"/>
</dbReference>
<comment type="catalytic activity">
    <reaction evidence="1">
        <text>ATP + protein L-histidine = ADP + protein N-phospho-L-histidine.</text>
        <dbReference type="EC" id="2.7.13.3"/>
    </reaction>
</comment>
<keyword evidence="4" id="KW-0418">Kinase</keyword>
<dbReference type="RefSeq" id="WP_251261211.1">
    <property type="nucleotide sequence ID" value="NZ_JAMQGP010000003.1"/>
</dbReference>
<comment type="caution">
    <text evidence="4">The sequence shown here is derived from an EMBL/GenBank/DDBJ whole genome shotgun (WGS) entry which is preliminary data.</text>
</comment>
<proteinExistence type="predicted"/>
<gene>
    <name evidence="4" type="ORF">NAF29_08865</name>
</gene>
<accession>A0AA41W6G7</accession>
<dbReference type="PRINTS" id="PR00344">
    <property type="entry name" value="BCTRLSENSOR"/>
</dbReference>
<evidence type="ECO:0000256" key="1">
    <source>
        <dbReference type="ARBA" id="ARBA00000085"/>
    </source>
</evidence>
<dbReference type="GO" id="GO:0005886">
    <property type="term" value="C:plasma membrane"/>
    <property type="evidence" value="ECO:0007669"/>
    <property type="project" value="TreeGrafter"/>
</dbReference>
<dbReference type="SUPFAM" id="SSF55874">
    <property type="entry name" value="ATPase domain of HSP90 chaperone/DNA topoisomerase II/histidine kinase"/>
    <property type="match status" value="1"/>
</dbReference>
<keyword evidence="4" id="KW-0808">Transferase</keyword>
<dbReference type="EC" id="2.7.13.3" evidence="2"/>
<protein>
    <recommendedName>
        <fullName evidence="2">histidine kinase</fullName>
        <ecNumber evidence="2">2.7.13.3</ecNumber>
    </recommendedName>
</protein>
<sequence>MTEKPPNIEFSSVLAACVHDMKNSLFMLLQSIEQLAASENMADEKKQELAKLHYEAYRVNTNLMQLLGLYRLEKKSLPLNVEENFIADILDEMVAKNSLYLDNRGIEVTCEVDSDLVWYLDNDLISNLLSDIVNNALRYCDRQIALSAYISPQNELVVQIEDDGDGYPEQMLNFSLHGDMAEFEASSGRTGLGLYFAGLIAESHKNESKRGYIQLRNGGRFGGSVFTLTLP</sequence>
<dbReference type="SMART" id="SM00387">
    <property type="entry name" value="HATPase_c"/>
    <property type="match status" value="1"/>
</dbReference>
<dbReference type="GO" id="GO:0000155">
    <property type="term" value="F:phosphorelay sensor kinase activity"/>
    <property type="evidence" value="ECO:0007669"/>
    <property type="project" value="TreeGrafter"/>
</dbReference>
<keyword evidence="5" id="KW-1185">Reference proteome</keyword>